<keyword evidence="1" id="KW-0479">Metal-binding</keyword>
<evidence type="ECO:0000313" key="5">
    <source>
        <dbReference type="Proteomes" id="UP001214441"/>
    </source>
</evidence>
<dbReference type="Gene3D" id="3.40.225.10">
    <property type="entry name" value="Class II aldolase/adducin N-terminal domain"/>
    <property type="match status" value="1"/>
</dbReference>
<keyword evidence="5" id="KW-1185">Reference proteome</keyword>
<dbReference type="InterPro" id="IPR036409">
    <property type="entry name" value="Aldolase_II/adducin_N_sf"/>
</dbReference>
<dbReference type="Pfam" id="PF00596">
    <property type="entry name" value="Aldolase_II"/>
    <property type="match status" value="1"/>
</dbReference>
<evidence type="ECO:0000256" key="2">
    <source>
        <dbReference type="ARBA" id="ARBA00023239"/>
    </source>
</evidence>
<evidence type="ECO:0000256" key="1">
    <source>
        <dbReference type="ARBA" id="ARBA00022723"/>
    </source>
</evidence>
<organism evidence="4 5">
    <name type="scientific">Streptomyces iconiensis</name>
    <dbReference type="NCBI Taxonomy" id="1384038"/>
    <lineage>
        <taxon>Bacteria</taxon>
        <taxon>Bacillati</taxon>
        <taxon>Actinomycetota</taxon>
        <taxon>Actinomycetes</taxon>
        <taxon>Kitasatosporales</taxon>
        <taxon>Streptomycetaceae</taxon>
        <taxon>Streptomyces</taxon>
    </lineage>
</organism>
<dbReference type="SUPFAM" id="SSF53639">
    <property type="entry name" value="AraD/HMP-PK domain-like"/>
    <property type="match status" value="1"/>
</dbReference>
<dbReference type="PANTHER" id="PTHR22789">
    <property type="entry name" value="FUCULOSE PHOSPHATE ALDOLASE"/>
    <property type="match status" value="1"/>
</dbReference>
<name>A0ABT6ZYA1_9ACTN</name>
<feature type="domain" description="Class II aldolase/adducin N-terminal" evidence="3">
    <location>
        <begin position="8"/>
        <end position="221"/>
    </location>
</feature>
<sequence length="255" mass="26838">MRYTAQREHVVRAVSQLTRWGSLDPNGGAISVRTDSGDIVSTTAGGPLNHWDISTRDTIVYDAEGGVVERITGHAPVDTPLHLAAYREFEHCHALVHAHAPYSLAFASLGLGVPTVTTRSDLLGEVPCFTFDEAAAREDVATGRAEVRVPDCMRSRPESIAGYELGLIPHMLEQIGPRAGELKAHGVGFVAYRHGVFILANNLTAAVASLHNIECTARTALFQAILHGGIAGIEPDVLLGGLPAPDGGALGAAGS</sequence>
<reference evidence="4 5" key="1">
    <citation type="submission" date="2023-05" db="EMBL/GenBank/DDBJ databases">
        <title>Streptantibioticus silvisoli sp. nov., acidotolerant actinomycetes 1 from pine litter.</title>
        <authorList>
            <person name="Swiecimska M."/>
            <person name="Golinska P."/>
            <person name="Sangal V."/>
            <person name="Wachnowicz B."/>
            <person name="Goodfellow M."/>
        </authorList>
    </citation>
    <scope>NUCLEOTIDE SEQUENCE [LARGE SCALE GENOMIC DNA]</scope>
    <source>
        <strain evidence="4 5">DSM 42109</strain>
    </source>
</reference>
<dbReference type="Proteomes" id="UP001214441">
    <property type="component" value="Unassembled WGS sequence"/>
</dbReference>
<accession>A0ABT6ZYA1</accession>
<dbReference type="SMART" id="SM01007">
    <property type="entry name" value="Aldolase_II"/>
    <property type="match status" value="1"/>
</dbReference>
<dbReference type="InterPro" id="IPR050197">
    <property type="entry name" value="Aldolase_class_II_sugar_metab"/>
</dbReference>
<evidence type="ECO:0000313" key="4">
    <source>
        <dbReference type="EMBL" id="MDJ1133616.1"/>
    </source>
</evidence>
<dbReference type="RefSeq" id="WP_274045377.1">
    <property type="nucleotide sequence ID" value="NZ_JANCPR020000015.1"/>
</dbReference>
<protein>
    <submittedName>
        <fullName evidence="4">Class II aldolase/adducin family protein</fullName>
    </submittedName>
</protein>
<gene>
    <name evidence="4" type="ORF">NMN56_016915</name>
</gene>
<dbReference type="InterPro" id="IPR001303">
    <property type="entry name" value="Aldolase_II/adducin_N"/>
</dbReference>
<evidence type="ECO:0000259" key="3">
    <source>
        <dbReference type="SMART" id="SM01007"/>
    </source>
</evidence>
<dbReference type="EMBL" id="JANCPR020000015">
    <property type="protein sequence ID" value="MDJ1133616.1"/>
    <property type="molecule type" value="Genomic_DNA"/>
</dbReference>
<comment type="caution">
    <text evidence="4">The sequence shown here is derived from an EMBL/GenBank/DDBJ whole genome shotgun (WGS) entry which is preliminary data.</text>
</comment>
<proteinExistence type="predicted"/>
<keyword evidence="2" id="KW-0456">Lyase</keyword>
<dbReference type="PANTHER" id="PTHR22789:SF0">
    <property type="entry name" value="3-OXO-TETRONATE 4-PHOSPHATE DECARBOXYLASE-RELATED"/>
    <property type="match status" value="1"/>
</dbReference>